<dbReference type="EMBL" id="AAZJ01000007">
    <property type="protein sequence ID" value="EDK13711.1"/>
    <property type="molecule type" value="Genomic_DNA"/>
</dbReference>
<evidence type="ECO:0000313" key="1">
    <source>
        <dbReference type="EMBL" id="EDK13711.1"/>
    </source>
</evidence>
<accession>A4NYW6</accession>
<protein>
    <submittedName>
        <fullName evidence="1">DNA adenine methylase</fullName>
    </submittedName>
</protein>
<name>A4NYW6_HAEIF</name>
<sequence>MISNHDTKFTREIYNGAKFKRVKVQRSISQNPEKRVKVKELIAIFGVRK</sequence>
<keyword evidence="1" id="KW-0808">Transferase</keyword>
<dbReference type="SUPFAM" id="SSF53335">
    <property type="entry name" value="S-adenosyl-L-methionine-dependent methyltransferases"/>
    <property type="match status" value="1"/>
</dbReference>
<organism evidence="1 2">
    <name type="scientific">Haemophilus influenzae 22.4-21</name>
    <dbReference type="NCBI Taxonomy" id="375063"/>
    <lineage>
        <taxon>Bacteria</taxon>
        <taxon>Pseudomonadati</taxon>
        <taxon>Pseudomonadota</taxon>
        <taxon>Gammaproteobacteria</taxon>
        <taxon>Pasteurellales</taxon>
        <taxon>Pasteurellaceae</taxon>
        <taxon>Haemophilus</taxon>
    </lineage>
</organism>
<dbReference type="BioCyc" id="HINF375063:G119K-1436-MONOMER"/>
<reference evidence="1 2" key="1">
    <citation type="journal article" date="2007" name="Genome Biol.">
        <title>Characterization and modeling of the Haemophilus influenzae core and supragenomes based on the complete genomic sequences of Rd and 12 clinical nontypeable strains.</title>
        <authorList>
            <person name="Hogg J.S."/>
            <person name="Hu F.Z."/>
            <person name="Janto B."/>
            <person name="Boissy R."/>
            <person name="Hayes J."/>
            <person name="Keefe R."/>
            <person name="Post J.C."/>
            <person name="Ehrlich G.D."/>
        </authorList>
    </citation>
    <scope>NUCLEOTIDE SEQUENCE [LARGE SCALE GENOMIC DNA]</scope>
    <source>
        <strain evidence="1 2">22.4-21</strain>
    </source>
</reference>
<gene>
    <name evidence="1" type="ORF">CGSHiR3021_03853</name>
</gene>
<dbReference type="Gene3D" id="3.40.50.150">
    <property type="entry name" value="Vaccinia Virus protein VP39"/>
    <property type="match status" value="1"/>
</dbReference>
<keyword evidence="1" id="KW-0489">Methyltransferase</keyword>
<dbReference type="GO" id="GO:0008168">
    <property type="term" value="F:methyltransferase activity"/>
    <property type="evidence" value="ECO:0007669"/>
    <property type="project" value="UniProtKB-KW"/>
</dbReference>
<evidence type="ECO:0000313" key="2">
    <source>
        <dbReference type="Proteomes" id="UP000005596"/>
    </source>
</evidence>
<proteinExistence type="predicted"/>
<dbReference type="Proteomes" id="UP000005596">
    <property type="component" value="Unassembled WGS sequence"/>
</dbReference>
<dbReference type="AlphaFoldDB" id="A4NYW6"/>
<dbReference type="GO" id="GO:0032259">
    <property type="term" value="P:methylation"/>
    <property type="evidence" value="ECO:0007669"/>
    <property type="project" value="UniProtKB-KW"/>
</dbReference>
<dbReference type="InterPro" id="IPR029063">
    <property type="entry name" value="SAM-dependent_MTases_sf"/>
</dbReference>